<name>A0ABP9PV65_9PSEU</name>
<evidence type="ECO:0000256" key="1">
    <source>
        <dbReference type="ARBA" id="ARBA00022801"/>
    </source>
</evidence>
<organism evidence="3 4">
    <name type="scientific">Pseudonocardia eucalypti</name>
    <dbReference type="NCBI Taxonomy" id="648755"/>
    <lineage>
        <taxon>Bacteria</taxon>
        <taxon>Bacillati</taxon>
        <taxon>Actinomycetota</taxon>
        <taxon>Actinomycetes</taxon>
        <taxon>Pseudonocardiales</taxon>
        <taxon>Pseudonocardiaceae</taxon>
        <taxon>Pseudonocardia</taxon>
    </lineage>
</organism>
<dbReference type="EMBL" id="BAABJP010000007">
    <property type="protein sequence ID" value="GAA5152405.1"/>
    <property type="molecule type" value="Genomic_DNA"/>
</dbReference>
<reference evidence="4" key="1">
    <citation type="journal article" date="2019" name="Int. J. Syst. Evol. Microbiol.">
        <title>The Global Catalogue of Microorganisms (GCM) 10K type strain sequencing project: providing services to taxonomists for standard genome sequencing and annotation.</title>
        <authorList>
            <consortium name="The Broad Institute Genomics Platform"/>
            <consortium name="The Broad Institute Genome Sequencing Center for Infectious Disease"/>
            <person name="Wu L."/>
            <person name="Ma J."/>
        </authorList>
    </citation>
    <scope>NUCLEOTIDE SEQUENCE [LARGE SCALE GENOMIC DNA]</scope>
    <source>
        <strain evidence="4">JCM 18303</strain>
    </source>
</reference>
<sequence>MTKALLVVDAQESFRRRESWAALSNPDIVARVNDLVTWSRAEGHLVVWVLHAEPGTGTVFDPATGYVRPLDGLVPREAEPVLTKTAHNAFTTTNLGKLLTERGVTDVCVSGIRTEQCCETTARIASDLGYRVTFVTDATATTPLPHWTAPDDRSLAEVLADPATMRVEDIVARTEYVLAGRFATIASTAQVTGAASPVG</sequence>
<dbReference type="RefSeq" id="WP_185066469.1">
    <property type="nucleotide sequence ID" value="NZ_BAABJP010000007.1"/>
</dbReference>
<gene>
    <name evidence="3" type="ORF">GCM10023321_21040</name>
</gene>
<dbReference type="Proteomes" id="UP001428817">
    <property type="component" value="Unassembled WGS sequence"/>
</dbReference>
<dbReference type="InterPro" id="IPR036380">
    <property type="entry name" value="Isochorismatase-like_sf"/>
</dbReference>
<dbReference type="Pfam" id="PF00857">
    <property type="entry name" value="Isochorismatase"/>
    <property type="match status" value="1"/>
</dbReference>
<dbReference type="Gene3D" id="3.40.50.850">
    <property type="entry name" value="Isochorismatase-like"/>
    <property type="match status" value="1"/>
</dbReference>
<dbReference type="SUPFAM" id="SSF52499">
    <property type="entry name" value="Isochorismatase-like hydrolases"/>
    <property type="match status" value="1"/>
</dbReference>
<dbReference type="PANTHER" id="PTHR43540">
    <property type="entry name" value="PEROXYUREIDOACRYLATE/UREIDOACRYLATE AMIDOHYDROLASE-RELATED"/>
    <property type="match status" value="1"/>
</dbReference>
<protein>
    <recommendedName>
        <fullName evidence="2">Isochorismatase-like domain-containing protein</fullName>
    </recommendedName>
</protein>
<dbReference type="InterPro" id="IPR000868">
    <property type="entry name" value="Isochorismatase-like_dom"/>
</dbReference>
<accession>A0ABP9PV65</accession>
<evidence type="ECO:0000259" key="2">
    <source>
        <dbReference type="Pfam" id="PF00857"/>
    </source>
</evidence>
<comment type="caution">
    <text evidence="3">The sequence shown here is derived from an EMBL/GenBank/DDBJ whole genome shotgun (WGS) entry which is preliminary data.</text>
</comment>
<proteinExistence type="predicted"/>
<keyword evidence="1" id="KW-0378">Hydrolase</keyword>
<dbReference type="InterPro" id="IPR050272">
    <property type="entry name" value="Isochorismatase-like_hydrls"/>
</dbReference>
<evidence type="ECO:0000313" key="3">
    <source>
        <dbReference type="EMBL" id="GAA5152405.1"/>
    </source>
</evidence>
<keyword evidence="4" id="KW-1185">Reference proteome</keyword>
<feature type="domain" description="Isochorismatase-like" evidence="2">
    <location>
        <begin position="4"/>
        <end position="145"/>
    </location>
</feature>
<evidence type="ECO:0000313" key="4">
    <source>
        <dbReference type="Proteomes" id="UP001428817"/>
    </source>
</evidence>
<dbReference type="PANTHER" id="PTHR43540:SF6">
    <property type="entry name" value="ISOCHORISMATASE-LIKE DOMAIN-CONTAINING PROTEIN"/>
    <property type="match status" value="1"/>
</dbReference>